<feature type="domain" description="F-box" evidence="2">
    <location>
        <begin position="1"/>
        <end position="43"/>
    </location>
</feature>
<proteinExistence type="predicted"/>
<dbReference type="Gene3D" id="3.80.10.10">
    <property type="entry name" value="Ribonuclease Inhibitor"/>
    <property type="match status" value="1"/>
</dbReference>
<name>W3X5X1_PESFW</name>
<dbReference type="AlphaFoldDB" id="W3X5X1"/>
<sequence>MDAFPSEVLHIVFSHLELKDVGQFRLACKTFNDISAYIFFQNITFYLHTDDLRHLRHVTQKYPTCIRSLVYRGRTIVDEVCADDFAEQHSEYMILKYGRELEHSSDDLQEQYARYKDKLAAQRRLIDAKDDFRCLAEVIGSLPQLQSITVNPDVYFFPDHNPHNLKSPFDELFYECSQKSGFDLVRHVEAVFSALQRAAAKIEVLRLGPVHWRVIEHNVSVLSTPIQALSNLRHLELVFTLGKWSPCQASACREVVRSGALRSFLSTLPHLEVLNVDFSSIGHSRKFGASVDDIIPSDRTWRYLHSLALRNMEEGQQDFMSVMERHKESLREVCLSNIRLGEISLPVLLEEIRNTLSLSYTCICGFITGSADAQGKTEWLLLRSTIGGDWHRVINYCCRGSGSPKNGVCPISEDWDMNRTDDDKIQYEEIYQYEARFRRSQPFPGFFAAKKNGPGC</sequence>
<organism evidence="3 4">
    <name type="scientific">Pestalotiopsis fici (strain W106-1 / CGMCC3.15140)</name>
    <dbReference type="NCBI Taxonomy" id="1229662"/>
    <lineage>
        <taxon>Eukaryota</taxon>
        <taxon>Fungi</taxon>
        <taxon>Dikarya</taxon>
        <taxon>Ascomycota</taxon>
        <taxon>Pezizomycotina</taxon>
        <taxon>Sordariomycetes</taxon>
        <taxon>Xylariomycetidae</taxon>
        <taxon>Amphisphaeriales</taxon>
        <taxon>Sporocadaceae</taxon>
        <taxon>Pestalotiopsis</taxon>
    </lineage>
</organism>
<gene>
    <name evidence="3" type="ORF">PFICI_08296</name>
</gene>
<dbReference type="InterPro" id="IPR032675">
    <property type="entry name" value="LRR_dom_sf"/>
</dbReference>
<dbReference type="InParanoid" id="W3X5X1"/>
<evidence type="ECO:0000313" key="3">
    <source>
        <dbReference type="EMBL" id="ETS80767.1"/>
    </source>
</evidence>
<evidence type="ECO:0000313" key="4">
    <source>
        <dbReference type="Proteomes" id="UP000030651"/>
    </source>
</evidence>
<dbReference type="PROSITE" id="PS50181">
    <property type="entry name" value="FBOX"/>
    <property type="match status" value="1"/>
</dbReference>
<dbReference type="HOGENOM" id="CLU_484046_0_0_1"/>
<dbReference type="OMA" id="NEAYAPR"/>
<dbReference type="SMART" id="SM00256">
    <property type="entry name" value="FBOX"/>
    <property type="match status" value="1"/>
</dbReference>
<dbReference type="GeneID" id="19273309"/>
<dbReference type="eggNOG" id="ENOG502RM2E">
    <property type="taxonomic scope" value="Eukaryota"/>
</dbReference>
<dbReference type="EMBL" id="KI912113">
    <property type="protein sequence ID" value="ETS80767.1"/>
    <property type="molecule type" value="Genomic_DNA"/>
</dbReference>
<dbReference type="KEGG" id="pfy:PFICI_08296"/>
<dbReference type="Pfam" id="PF00646">
    <property type="entry name" value="F-box"/>
    <property type="match status" value="1"/>
</dbReference>
<accession>W3X5X1</accession>
<evidence type="ECO:0000256" key="1">
    <source>
        <dbReference type="SAM" id="Coils"/>
    </source>
</evidence>
<evidence type="ECO:0000259" key="2">
    <source>
        <dbReference type="PROSITE" id="PS50181"/>
    </source>
</evidence>
<dbReference type="CDD" id="cd09917">
    <property type="entry name" value="F-box_SF"/>
    <property type="match status" value="1"/>
</dbReference>
<keyword evidence="1" id="KW-0175">Coiled coil</keyword>
<dbReference type="OrthoDB" id="5422579at2759"/>
<dbReference type="InterPro" id="IPR001810">
    <property type="entry name" value="F-box_dom"/>
</dbReference>
<dbReference type="STRING" id="1229662.W3X5X1"/>
<dbReference type="SUPFAM" id="SSF81383">
    <property type="entry name" value="F-box domain"/>
    <property type="match status" value="1"/>
</dbReference>
<feature type="coiled-coil region" evidence="1">
    <location>
        <begin position="98"/>
        <end position="125"/>
    </location>
</feature>
<keyword evidence="4" id="KW-1185">Reference proteome</keyword>
<dbReference type="Proteomes" id="UP000030651">
    <property type="component" value="Unassembled WGS sequence"/>
</dbReference>
<reference evidence="4" key="1">
    <citation type="journal article" date="2015" name="BMC Genomics">
        <title>Genomic and transcriptomic analysis of the endophytic fungus Pestalotiopsis fici reveals its lifestyle and high potential for synthesis of natural products.</title>
        <authorList>
            <person name="Wang X."/>
            <person name="Zhang X."/>
            <person name="Liu L."/>
            <person name="Xiang M."/>
            <person name="Wang W."/>
            <person name="Sun X."/>
            <person name="Che Y."/>
            <person name="Guo L."/>
            <person name="Liu G."/>
            <person name="Guo L."/>
            <person name="Wang C."/>
            <person name="Yin W.B."/>
            <person name="Stadler M."/>
            <person name="Zhang X."/>
            <person name="Liu X."/>
        </authorList>
    </citation>
    <scope>NUCLEOTIDE SEQUENCE [LARGE SCALE GENOMIC DNA]</scope>
    <source>
        <strain evidence="4">W106-1 / CGMCC3.15140</strain>
    </source>
</reference>
<dbReference type="InterPro" id="IPR036047">
    <property type="entry name" value="F-box-like_dom_sf"/>
</dbReference>
<protein>
    <recommendedName>
        <fullName evidence="2">F-box domain-containing protein</fullName>
    </recommendedName>
</protein>
<dbReference type="RefSeq" id="XP_007835068.1">
    <property type="nucleotide sequence ID" value="XM_007836877.1"/>
</dbReference>
<dbReference type="SUPFAM" id="SSF52047">
    <property type="entry name" value="RNI-like"/>
    <property type="match status" value="1"/>
</dbReference>